<dbReference type="GO" id="GO:0000976">
    <property type="term" value="F:transcription cis-regulatory region binding"/>
    <property type="evidence" value="ECO:0007669"/>
    <property type="project" value="TreeGrafter"/>
</dbReference>
<dbReference type="AlphaFoldDB" id="A0A7Y9DU61"/>
<dbReference type="EMBL" id="JACCBN010000001">
    <property type="protein sequence ID" value="NYD35596.1"/>
    <property type="molecule type" value="Genomic_DNA"/>
</dbReference>
<evidence type="ECO:0000256" key="1">
    <source>
        <dbReference type="ARBA" id="ARBA00023015"/>
    </source>
</evidence>
<protein>
    <submittedName>
        <fullName evidence="6">AcrR family transcriptional regulator</fullName>
    </submittedName>
</protein>
<dbReference type="Gene3D" id="1.10.10.60">
    <property type="entry name" value="Homeodomain-like"/>
    <property type="match status" value="1"/>
</dbReference>
<dbReference type="GO" id="GO:0003700">
    <property type="term" value="F:DNA-binding transcription factor activity"/>
    <property type="evidence" value="ECO:0007669"/>
    <property type="project" value="TreeGrafter"/>
</dbReference>
<dbReference type="InterPro" id="IPR036271">
    <property type="entry name" value="Tet_transcr_reg_TetR-rel_C_sf"/>
</dbReference>
<dbReference type="RefSeq" id="WP_179793408.1">
    <property type="nucleotide sequence ID" value="NZ_BAABHP010000017.1"/>
</dbReference>
<sequence length="196" mass="21260">MGAPEVRRRPGGRSARVRTAVLDAAIQVLLARGLTDFRIAAVATLAGVHETSIYRRWGSREGVLLDALLRTTEHELRVPDTGRLRDDLVTYAVALASFLATPVGRALDQVLALGDDRPAMAEARARFWAERSAGSVAMVTRAIERGELPDTVDPRLAVEMLVGPVHFRLLLAREPVDGARARRLVDALLRGIGPSS</sequence>
<evidence type="ECO:0000259" key="5">
    <source>
        <dbReference type="PROSITE" id="PS50977"/>
    </source>
</evidence>
<evidence type="ECO:0000256" key="4">
    <source>
        <dbReference type="PROSITE-ProRule" id="PRU00335"/>
    </source>
</evidence>
<dbReference type="Pfam" id="PF00440">
    <property type="entry name" value="TetR_N"/>
    <property type="match status" value="1"/>
</dbReference>
<dbReference type="InterPro" id="IPR050109">
    <property type="entry name" value="HTH-type_TetR-like_transc_reg"/>
</dbReference>
<dbReference type="Proteomes" id="UP000535890">
    <property type="component" value="Unassembled WGS sequence"/>
</dbReference>
<comment type="caution">
    <text evidence="6">The sequence shown here is derived from an EMBL/GenBank/DDBJ whole genome shotgun (WGS) entry which is preliminary data.</text>
</comment>
<dbReference type="SUPFAM" id="SSF48498">
    <property type="entry name" value="Tetracyclin repressor-like, C-terminal domain"/>
    <property type="match status" value="1"/>
</dbReference>
<dbReference type="InterPro" id="IPR011075">
    <property type="entry name" value="TetR_C"/>
</dbReference>
<reference evidence="6 7" key="1">
    <citation type="submission" date="2020-07" db="EMBL/GenBank/DDBJ databases">
        <title>Sequencing the genomes of 1000 actinobacteria strains.</title>
        <authorList>
            <person name="Klenk H.-P."/>
        </authorList>
    </citation>
    <scope>NUCLEOTIDE SEQUENCE [LARGE SCALE GENOMIC DNA]</scope>
    <source>
        <strain evidence="6 7">DSM 45772</strain>
    </source>
</reference>
<dbReference type="PROSITE" id="PS50977">
    <property type="entry name" value="HTH_TETR_2"/>
    <property type="match status" value="1"/>
</dbReference>
<feature type="domain" description="HTH tetR-type" evidence="5">
    <location>
        <begin position="15"/>
        <end position="75"/>
    </location>
</feature>
<keyword evidence="3" id="KW-0804">Transcription</keyword>
<evidence type="ECO:0000256" key="3">
    <source>
        <dbReference type="ARBA" id="ARBA00023163"/>
    </source>
</evidence>
<dbReference type="PRINTS" id="PR00455">
    <property type="entry name" value="HTHTETR"/>
</dbReference>
<evidence type="ECO:0000313" key="7">
    <source>
        <dbReference type="Proteomes" id="UP000535890"/>
    </source>
</evidence>
<accession>A0A7Y9DU61</accession>
<proteinExistence type="predicted"/>
<dbReference type="PANTHER" id="PTHR30055:SF148">
    <property type="entry name" value="TETR-FAMILY TRANSCRIPTIONAL REGULATOR"/>
    <property type="match status" value="1"/>
</dbReference>
<gene>
    <name evidence="6" type="ORF">BJ983_001698</name>
</gene>
<organism evidence="6 7">
    <name type="scientific">Actinomycetospora corticicola</name>
    <dbReference type="NCBI Taxonomy" id="663602"/>
    <lineage>
        <taxon>Bacteria</taxon>
        <taxon>Bacillati</taxon>
        <taxon>Actinomycetota</taxon>
        <taxon>Actinomycetes</taxon>
        <taxon>Pseudonocardiales</taxon>
        <taxon>Pseudonocardiaceae</taxon>
        <taxon>Actinomycetospora</taxon>
    </lineage>
</organism>
<keyword evidence="1" id="KW-0805">Transcription regulation</keyword>
<dbReference type="PANTHER" id="PTHR30055">
    <property type="entry name" value="HTH-TYPE TRANSCRIPTIONAL REGULATOR RUTR"/>
    <property type="match status" value="1"/>
</dbReference>
<keyword evidence="2 4" id="KW-0238">DNA-binding</keyword>
<dbReference type="InterPro" id="IPR009057">
    <property type="entry name" value="Homeodomain-like_sf"/>
</dbReference>
<dbReference type="Gene3D" id="1.10.357.10">
    <property type="entry name" value="Tetracycline Repressor, domain 2"/>
    <property type="match status" value="1"/>
</dbReference>
<evidence type="ECO:0000313" key="6">
    <source>
        <dbReference type="EMBL" id="NYD35596.1"/>
    </source>
</evidence>
<dbReference type="Pfam" id="PF16859">
    <property type="entry name" value="TetR_C_11"/>
    <property type="match status" value="1"/>
</dbReference>
<dbReference type="InterPro" id="IPR001647">
    <property type="entry name" value="HTH_TetR"/>
</dbReference>
<keyword evidence="7" id="KW-1185">Reference proteome</keyword>
<dbReference type="SUPFAM" id="SSF46689">
    <property type="entry name" value="Homeodomain-like"/>
    <property type="match status" value="1"/>
</dbReference>
<evidence type="ECO:0000256" key="2">
    <source>
        <dbReference type="ARBA" id="ARBA00023125"/>
    </source>
</evidence>
<name>A0A7Y9DU61_9PSEU</name>
<feature type="DNA-binding region" description="H-T-H motif" evidence="4">
    <location>
        <begin position="38"/>
        <end position="57"/>
    </location>
</feature>